<evidence type="ECO:0000256" key="1">
    <source>
        <dbReference type="ARBA" id="ARBA00001966"/>
    </source>
</evidence>
<evidence type="ECO:0000256" key="5">
    <source>
        <dbReference type="ARBA" id="ARBA00022723"/>
    </source>
</evidence>
<keyword evidence="4" id="KW-0235">DNA replication</keyword>
<dbReference type="GO" id="GO:0051539">
    <property type="term" value="F:4 iron, 4 sulfur cluster binding"/>
    <property type="evidence" value="ECO:0007669"/>
    <property type="project" value="UniProtKB-KW"/>
</dbReference>
<dbReference type="GO" id="GO:0046872">
    <property type="term" value="F:metal ion binding"/>
    <property type="evidence" value="ECO:0007669"/>
    <property type="project" value="UniProtKB-KW"/>
</dbReference>
<evidence type="ECO:0000256" key="2">
    <source>
        <dbReference type="ARBA" id="ARBA00022485"/>
    </source>
</evidence>
<evidence type="ECO:0000256" key="3">
    <source>
        <dbReference type="ARBA" id="ARBA00022515"/>
    </source>
</evidence>
<keyword evidence="3" id="KW-0639">Primosome</keyword>
<protein>
    <recommendedName>
        <fullName evidence="8">DNA primase large subunit C-terminal domain-containing protein</fullName>
    </recommendedName>
</protein>
<dbReference type="GO" id="GO:0006270">
    <property type="term" value="P:DNA replication initiation"/>
    <property type="evidence" value="ECO:0007669"/>
    <property type="project" value="TreeGrafter"/>
</dbReference>
<reference evidence="9 10" key="1">
    <citation type="submission" date="2018-11" db="EMBL/GenBank/DDBJ databases">
        <authorList>
            <consortium name="Pathogen Informatics"/>
        </authorList>
    </citation>
    <scope>NUCLEOTIDE SEQUENCE [LARGE SCALE GENOMIC DNA]</scope>
</reference>
<dbReference type="PANTHER" id="PTHR10537">
    <property type="entry name" value="DNA PRIMASE LARGE SUBUNIT"/>
    <property type="match status" value="1"/>
</dbReference>
<evidence type="ECO:0000256" key="4">
    <source>
        <dbReference type="ARBA" id="ARBA00022705"/>
    </source>
</evidence>
<evidence type="ECO:0000313" key="10">
    <source>
        <dbReference type="Proteomes" id="UP000281553"/>
    </source>
</evidence>
<evidence type="ECO:0000313" key="9">
    <source>
        <dbReference type="EMBL" id="VDN37818.1"/>
    </source>
</evidence>
<accession>A0A3P7NPZ9</accession>
<dbReference type="OrthoDB" id="421393at2759"/>
<organism evidence="9 10">
    <name type="scientific">Dibothriocephalus latus</name>
    <name type="common">Fish tapeworm</name>
    <name type="synonym">Diphyllobothrium latum</name>
    <dbReference type="NCBI Taxonomy" id="60516"/>
    <lineage>
        <taxon>Eukaryota</taxon>
        <taxon>Metazoa</taxon>
        <taxon>Spiralia</taxon>
        <taxon>Lophotrochozoa</taxon>
        <taxon>Platyhelminthes</taxon>
        <taxon>Cestoda</taxon>
        <taxon>Eucestoda</taxon>
        <taxon>Diphyllobothriidea</taxon>
        <taxon>Diphyllobothriidae</taxon>
        <taxon>Dibothriocephalus</taxon>
    </lineage>
</organism>
<dbReference type="GO" id="GO:0006269">
    <property type="term" value="P:DNA replication, synthesis of primer"/>
    <property type="evidence" value="ECO:0007669"/>
    <property type="project" value="UniProtKB-KW"/>
</dbReference>
<sequence length="97" mass="10806">MDAVLESLIISQAAPGVGEFHGCPFKHMDPELLRQRLTLGGRLTTDAVDAIVIRARDKQYQLACREYFKAMHPSLSPEDAAAVNINHPNQFFELGQK</sequence>
<dbReference type="InterPro" id="IPR058560">
    <property type="entry name" value="DNA_primase_C"/>
</dbReference>
<feature type="non-terminal residue" evidence="9">
    <location>
        <position position="97"/>
    </location>
</feature>
<dbReference type="PANTHER" id="PTHR10537:SF3">
    <property type="entry name" value="DNA PRIMASE LARGE SUBUNIT"/>
    <property type="match status" value="1"/>
</dbReference>
<dbReference type="Proteomes" id="UP000281553">
    <property type="component" value="Unassembled WGS sequence"/>
</dbReference>
<keyword evidence="6" id="KW-0408">Iron</keyword>
<dbReference type="InterPro" id="IPR007238">
    <property type="entry name" value="DNA_primase_lsu_euk/arc"/>
</dbReference>
<name>A0A3P7NPZ9_DIBLA</name>
<feature type="domain" description="DNA primase large subunit C-terminal" evidence="8">
    <location>
        <begin position="9"/>
        <end position="92"/>
    </location>
</feature>
<keyword evidence="7" id="KW-0411">Iron-sulfur</keyword>
<proteinExistence type="predicted"/>
<evidence type="ECO:0000259" key="8">
    <source>
        <dbReference type="Pfam" id="PF04104"/>
    </source>
</evidence>
<comment type="cofactor">
    <cofactor evidence="1">
        <name>[4Fe-4S] cluster</name>
        <dbReference type="ChEBI" id="CHEBI:49883"/>
    </cofactor>
</comment>
<keyword evidence="5" id="KW-0479">Metal-binding</keyword>
<keyword evidence="10" id="KW-1185">Reference proteome</keyword>
<keyword evidence="2" id="KW-0004">4Fe-4S</keyword>
<dbReference type="EMBL" id="UYRU01091753">
    <property type="protein sequence ID" value="VDN37818.1"/>
    <property type="molecule type" value="Genomic_DNA"/>
</dbReference>
<dbReference type="Pfam" id="PF04104">
    <property type="entry name" value="DNA_primase_lrg"/>
    <property type="match status" value="1"/>
</dbReference>
<evidence type="ECO:0000256" key="7">
    <source>
        <dbReference type="ARBA" id="ARBA00023014"/>
    </source>
</evidence>
<dbReference type="GO" id="GO:0005658">
    <property type="term" value="C:alpha DNA polymerase:primase complex"/>
    <property type="evidence" value="ECO:0007669"/>
    <property type="project" value="TreeGrafter"/>
</dbReference>
<gene>
    <name evidence="9" type="ORF">DILT_LOCUS17434</name>
</gene>
<evidence type="ECO:0000256" key="6">
    <source>
        <dbReference type="ARBA" id="ARBA00023004"/>
    </source>
</evidence>
<dbReference type="AlphaFoldDB" id="A0A3P7NPZ9"/>